<dbReference type="AlphaFoldDB" id="A0A0F9IVG0"/>
<name>A0A0F9IVG0_9ZZZZ</name>
<comment type="caution">
    <text evidence="1">The sequence shown here is derived from an EMBL/GenBank/DDBJ whole genome shotgun (WGS) entry which is preliminary data.</text>
</comment>
<sequence length="148" mass="16690">MSVTHVLITNLQYATVNDVRVSLCALTLVERPRLFNDEPAGYDRRAVGFGVDCAWFVFDMGLPSIVYTLEDDKLQIDGGPLFDLARENWEQPLDVQTFSFAEDVGNRSVHVAVAERAAHYWRAPFMPTLRYGPVDQIGPINIARAHRP</sequence>
<accession>A0A0F9IVG0</accession>
<proteinExistence type="predicted"/>
<dbReference type="EMBL" id="LAZR01011510">
    <property type="protein sequence ID" value="KKM61288.1"/>
    <property type="molecule type" value="Genomic_DNA"/>
</dbReference>
<gene>
    <name evidence="1" type="ORF">LCGC14_1533130</name>
</gene>
<organism evidence="1">
    <name type="scientific">marine sediment metagenome</name>
    <dbReference type="NCBI Taxonomy" id="412755"/>
    <lineage>
        <taxon>unclassified sequences</taxon>
        <taxon>metagenomes</taxon>
        <taxon>ecological metagenomes</taxon>
    </lineage>
</organism>
<evidence type="ECO:0000313" key="1">
    <source>
        <dbReference type="EMBL" id="KKM61288.1"/>
    </source>
</evidence>
<protein>
    <submittedName>
        <fullName evidence="1">Uncharacterized protein</fullName>
    </submittedName>
</protein>
<reference evidence="1" key="1">
    <citation type="journal article" date="2015" name="Nature">
        <title>Complex archaea that bridge the gap between prokaryotes and eukaryotes.</title>
        <authorList>
            <person name="Spang A."/>
            <person name="Saw J.H."/>
            <person name="Jorgensen S.L."/>
            <person name="Zaremba-Niedzwiedzka K."/>
            <person name="Martijn J."/>
            <person name="Lind A.E."/>
            <person name="van Eijk R."/>
            <person name="Schleper C."/>
            <person name="Guy L."/>
            <person name="Ettema T.J."/>
        </authorList>
    </citation>
    <scope>NUCLEOTIDE SEQUENCE</scope>
</reference>